<dbReference type="Proteomes" id="UP000306602">
    <property type="component" value="Unassembled WGS sequence"/>
</dbReference>
<comment type="caution">
    <text evidence="2">The sequence shown here is derived from an EMBL/GenBank/DDBJ whole genome shotgun (WGS) entry which is preliminary data.</text>
</comment>
<reference evidence="2 3" key="1">
    <citation type="submission" date="2019-04" db="EMBL/GenBank/DDBJ databases">
        <title>Shimia ponticola sp. nov., isolated from seawater.</title>
        <authorList>
            <person name="Kim Y.-O."/>
            <person name="Yoon J.-H."/>
        </authorList>
    </citation>
    <scope>NUCLEOTIDE SEQUENCE [LARGE SCALE GENOMIC DNA]</scope>
    <source>
        <strain evidence="2 3">MYP11</strain>
    </source>
</reference>
<organism evidence="2 3">
    <name type="scientific">Aliishimia ponticola</name>
    <dbReference type="NCBI Taxonomy" id="2499833"/>
    <lineage>
        <taxon>Bacteria</taxon>
        <taxon>Pseudomonadati</taxon>
        <taxon>Pseudomonadota</taxon>
        <taxon>Alphaproteobacteria</taxon>
        <taxon>Rhodobacterales</taxon>
        <taxon>Paracoccaceae</taxon>
        <taxon>Aliishimia</taxon>
    </lineage>
</organism>
<dbReference type="EMBL" id="SRKY01000002">
    <property type="protein sequence ID" value="THH36803.1"/>
    <property type="molecule type" value="Genomic_DNA"/>
</dbReference>
<keyword evidence="1" id="KW-0472">Membrane</keyword>
<keyword evidence="3" id="KW-1185">Reference proteome</keyword>
<protein>
    <recommendedName>
        <fullName evidence="4">50S ribosomal protein L35</fullName>
    </recommendedName>
</protein>
<keyword evidence="1" id="KW-0812">Transmembrane</keyword>
<feature type="transmembrane region" description="Helical" evidence="1">
    <location>
        <begin position="33"/>
        <end position="49"/>
    </location>
</feature>
<evidence type="ECO:0000313" key="3">
    <source>
        <dbReference type="Proteomes" id="UP000306602"/>
    </source>
</evidence>
<proteinExistence type="predicted"/>
<evidence type="ECO:0000256" key="1">
    <source>
        <dbReference type="SAM" id="Phobius"/>
    </source>
</evidence>
<evidence type="ECO:0000313" key="2">
    <source>
        <dbReference type="EMBL" id="THH36803.1"/>
    </source>
</evidence>
<name>A0A4V3XKG3_9RHOB</name>
<keyword evidence="1" id="KW-1133">Transmembrane helix</keyword>
<dbReference type="RefSeq" id="WP_136462402.1">
    <property type="nucleotide sequence ID" value="NZ_SRKY01000002.1"/>
</dbReference>
<dbReference type="AlphaFoldDB" id="A0A4V3XKG3"/>
<dbReference type="OrthoDB" id="7875801at2"/>
<accession>A0A4V3XKG3</accession>
<sequence>MQPDLALVLGIILATFSIPSVISAMSDSRAPRASAVSILIAGGLILWALRTQPGGYTWPDIPEVFVRVLADFMN</sequence>
<evidence type="ECO:0008006" key="4">
    <source>
        <dbReference type="Google" id="ProtNLM"/>
    </source>
</evidence>
<gene>
    <name evidence="2" type="ORF">E4Z66_07610</name>
</gene>